<dbReference type="AlphaFoldDB" id="A0A6C0B0X7"/>
<evidence type="ECO:0000256" key="1">
    <source>
        <dbReference type="SAM" id="Phobius"/>
    </source>
</evidence>
<accession>A0A6C0B0X7</accession>
<dbReference type="EMBL" id="MN739048">
    <property type="protein sequence ID" value="QHS85700.1"/>
    <property type="molecule type" value="Genomic_DNA"/>
</dbReference>
<name>A0A6C0B0X7_9ZZZZ</name>
<protein>
    <submittedName>
        <fullName evidence="2">Uncharacterized protein</fullName>
    </submittedName>
</protein>
<feature type="transmembrane region" description="Helical" evidence="1">
    <location>
        <begin position="6"/>
        <end position="24"/>
    </location>
</feature>
<proteinExistence type="predicted"/>
<keyword evidence="1" id="KW-0472">Membrane</keyword>
<feature type="transmembrane region" description="Helical" evidence="1">
    <location>
        <begin position="31"/>
        <end position="49"/>
    </location>
</feature>
<keyword evidence="1" id="KW-0812">Transmembrane</keyword>
<evidence type="ECO:0000313" key="2">
    <source>
        <dbReference type="EMBL" id="QHS85700.1"/>
    </source>
</evidence>
<reference evidence="2" key="1">
    <citation type="journal article" date="2020" name="Nature">
        <title>Giant virus diversity and host interactions through global metagenomics.</title>
        <authorList>
            <person name="Schulz F."/>
            <person name="Roux S."/>
            <person name="Paez-Espino D."/>
            <person name="Jungbluth S."/>
            <person name="Walsh D.A."/>
            <person name="Denef V.J."/>
            <person name="McMahon K.D."/>
            <person name="Konstantinidis K.T."/>
            <person name="Eloe-Fadrosh E.A."/>
            <person name="Kyrpides N.C."/>
            <person name="Woyke T."/>
        </authorList>
    </citation>
    <scope>NUCLEOTIDE SEQUENCE</scope>
    <source>
        <strain evidence="2">GVMAG-M-3300009185-36</strain>
    </source>
</reference>
<feature type="transmembrane region" description="Helical" evidence="1">
    <location>
        <begin position="95"/>
        <end position="115"/>
    </location>
</feature>
<organism evidence="2">
    <name type="scientific">viral metagenome</name>
    <dbReference type="NCBI Taxonomy" id="1070528"/>
    <lineage>
        <taxon>unclassified sequences</taxon>
        <taxon>metagenomes</taxon>
        <taxon>organismal metagenomes</taxon>
    </lineage>
</organism>
<keyword evidence="1" id="KW-1133">Transmembrane helix</keyword>
<sequence length="117" mass="13100">MDPFVVGGITAVIVVIGVIVWVKYEHKKIKWYVAVSSGLLASIITLLYAEFGPGGGNMWWRITGDGTKKFSPGGVFTVLFSPLDPNAIWLWSPEWWLQNVFVLTPLILISMTYIVRN</sequence>